<dbReference type="RefSeq" id="WP_024630897.1">
    <property type="nucleotide sequence ID" value="NZ_JAROCD010000011.1"/>
</dbReference>
<protein>
    <submittedName>
        <fullName evidence="1">Uncharacterized protein</fullName>
    </submittedName>
</protein>
<reference evidence="1" key="1">
    <citation type="submission" date="2023-03" db="EMBL/GenBank/DDBJ databases">
        <title>MT1 and MT2 Draft Genomes of Novel Species.</title>
        <authorList>
            <person name="Venkateswaran K."/>
        </authorList>
    </citation>
    <scope>NUCLEOTIDE SEQUENCE</scope>
    <source>
        <strain evidence="1">F6_3S_P_1C</strain>
    </source>
</reference>
<dbReference type="Proteomes" id="UP001174205">
    <property type="component" value="Unassembled WGS sequence"/>
</dbReference>
<organism evidence="1 2">
    <name type="scientific">Paenibacillus vandeheii</name>
    <dbReference type="NCBI Taxonomy" id="3035917"/>
    <lineage>
        <taxon>Bacteria</taxon>
        <taxon>Bacillati</taxon>
        <taxon>Bacillota</taxon>
        <taxon>Bacilli</taxon>
        <taxon>Bacillales</taxon>
        <taxon>Paenibacillaceae</taxon>
        <taxon>Paenibacillus</taxon>
    </lineage>
</organism>
<name>A0ABT8JH63_9BACL</name>
<evidence type="ECO:0000313" key="1">
    <source>
        <dbReference type="EMBL" id="MDN4603916.1"/>
    </source>
</evidence>
<accession>A0ABT8JH63</accession>
<sequence>MMTAQNILAKLEAYEDSAYEGGIGVDWLAEIGEGFKYYVRECIENDVPVSMQGFYKKIDQMASERGL</sequence>
<dbReference type="EMBL" id="JAROCD010000011">
    <property type="protein sequence ID" value="MDN4603916.1"/>
    <property type="molecule type" value="Genomic_DNA"/>
</dbReference>
<gene>
    <name evidence="1" type="ORF">P5G61_21920</name>
</gene>
<evidence type="ECO:0000313" key="2">
    <source>
        <dbReference type="Proteomes" id="UP001174205"/>
    </source>
</evidence>
<keyword evidence="2" id="KW-1185">Reference proteome</keyword>
<comment type="caution">
    <text evidence="1">The sequence shown here is derived from an EMBL/GenBank/DDBJ whole genome shotgun (WGS) entry which is preliminary data.</text>
</comment>
<proteinExistence type="predicted"/>